<evidence type="ECO:0000259" key="5">
    <source>
        <dbReference type="PROSITE" id="PS51387"/>
    </source>
</evidence>
<reference evidence="6 7" key="1">
    <citation type="submission" date="2019-02" db="EMBL/GenBank/DDBJ databases">
        <title>Deep-cultivation of Planctomycetes and their phenomic and genomic characterization uncovers novel biology.</title>
        <authorList>
            <person name="Wiegand S."/>
            <person name="Jogler M."/>
            <person name="Boedeker C."/>
            <person name="Pinto D."/>
            <person name="Vollmers J."/>
            <person name="Rivas-Marin E."/>
            <person name="Kohn T."/>
            <person name="Peeters S.H."/>
            <person name="Heuer A."/>
            <person name="Rast P."/>
            <person name="Oberbeckmann S."/>
            <person name="Bunk B."/>
            <person name="Jeske O."/>
            <person name="Meyerdierks A."/>
            <person name="Storesund J.E."/>
            <person name="Kallscheuer N."/>
            <person name="Luecker S."/>
            <person name="Lage O.M."/>
            <person name="Pohl T."/>
            <person name="Merkel B.J."/>
            <person name="Hornburger P."/>
            <person name="Mueller R.-W."/>
            <person name="Bruemmer F."/>
            <person name="Labrenz M."/>
            <person name="Spormann A.M."/>
            <person name="Op den Camp H."/>
            <person name="Overmann J."/>
            <person name="Amann R."/>
            <person name="Jetten M.S.M."/>
            <person name="Mascher T."/>
            <person name="Medema M.H."/>
            <person name="Devos D.P."/>
            <person name="Kaster A.-K."/>
            <person name="Ovreas L."/>
            <person name="Rohde M."/>
            <person name="Galperin M.Y."/>
            <person name="Jogler C."/>
        </authorList>
    </citation>
    <scope>NUCLEOTIDE SEQUENCE [LARGE SCALE GENOMIC DNA]</scope>
    <source>
        <strain evidence="6 7">Pla110</strain>
    </source>
</reference>
<dbReference type="PROSITE" id="PS51387">
    <property type="entry name" value="FAD_PCMH"/>
    <property type="match status" value="1"/>
</dbReference>
<dbReference type="RefSeq" id="WP_144996094.1">
    <property type="nucleotide sequence ID" value="NZ_CP036281.1"/>
</dbReference>
<dbReference type="InterPro" id="IPR016169">
    <property type="entry name" value="FAD-bd_PCMH_sub2"/>
</dbReference>
<dbReference type="Pfam" id="PF02913">
    <property type="entry name" value="FAD-oxidase_C"/>
    <property type="match status" value="2"/>
</dbReference>
<dbReference type="Pfam" id="PF01565">
    <property type="entry name" value="FAD_binding_4"/>
    <property type="match status" value="1"/>
</dbReference>
<dbReference type="InterPro" id="IPR004113">
    <property type="entry name" value="FAD-bd_oxidored_4_C"/>
</dbReference>
<dbReference type="AlphaFoldDB" id="A0A518CNR4"/>
<evidence type="ECO:0000256" key="2">
    <source>
        <dbReference type="ARBA" id="ARBA00022630"/>
    </source>
</evidence>
<proteinExistence type="predicted"/>
<keyword evidence="3" id="KW-0274">FAD</keyword>
<dbReference type="InterPro" id="IPR036318">
    <property type="entry name" value="FAD-bd_PCMH-like_sf"/>
</dbReference>
<dbReference type="PANTHER" id="PTHR11748:SF103">
    <property type="entry name" value="GLYCOLATE OXIDASE SUBUNIT GLCE"/>
    <property type="match status" value="1"/>
</dbReference>
<dbReference type="Proteomes" id="UP000317178">
    <property type="component" value="Chromosome"/>
</dbReference>
<dbReference type="EMBL" id="CP036281">
    <property type="protein sequence ID" value="QDU80859.1"/>
    <property type="molecule type" value="Genomic_DNA"/>
</dbReference>
<dbReference type="OrthoDB" id="9767256at2"/>
<keyword evidence="2" id="KW-0285">Flavoprotein</keyword>
<evidence type="ECO:0000256" key="4">
    <source>
        <dbReference type="ARBA" id="ARBA00023002"/>
    </source>
</evidence>
<dbReference type="GO" id="GO:0071949">
    <property type="term" value="F:FAD binding"/>
    <property type="evidence" value="ECO:0007669"/>
    <property type="project" value="InterPro"/>
</dbReference>
<evidence type="ECO:0000256" key="3">
    <source>
        <dbReference type="ARBA" id="ARBA00022827"/>
    </source>
</evidence>
<evidence type="ECO:0000256" key="1">
    <source>
        <dbReference type="ARBA" id="ARBA00001974"/>
    </source>
</evidence>
<dbReference type="Gene3D" id="1.10.45.10">
    <property type="entry name" value="Vanillyl-alcohol Oxidase, Chain A, domain 4"/>
    <property type="match status" value="1"/>
</dbReference>
<evidence type="ECO:0000313" key="6">
    <source>
        <dbReference type="EMBL" id="QDU80859.1"/>
    </source>
</evidence>
<dbReference type="EC" id="1.-.-.-" evidence="6"/>
<dbReference type="SUPFAM" id="SSF55103">
    <property type="entry name" value="FAD-linked oxidases, C-terminal domain"/>
    <property type="match status" value="1"/>
</dbReference>
<name>A0A518CNR4_9PLAN</name>
<protein>
    <submittedName>
        <fullName evidence="6">Putative FAD-linked oxidoreductase</fullName>
        <ecNumber evidence="6">1.-.-.-</ecNumber>
    </submittedName>
</protein>
<dbReference type="Gene3D" id="3.30.465.10">
    <property type="match status" value="1"/>
</dbReference>
<dbReference type="SUPFAM" id="SSF56176">
    <property type="entry name" value="FAD-binding/transporter-associated domain-like"/>
    <property type="match status" value="1"/>
</dbReference>
<dbReference type="InterPro" id="IPR016164">
    <property type="entry name" value="FAD-linked_Oxase-like_C"/>
</dbReference>
<evidence type="ECO:0000313" key="7">
    <source>
        <dbReference type="Proteomes" id="UP000317178"/>
    </source>
</evidence>
<keyword evidence="4 6" id="KW-0560">Oxidoreductase</keyword>
<keyword evidence="7" id="KW-1185">Reference proteome</keyword>
<dbReference type="KEGG" id="plon:Pla110_25950"/>
<sequence>MSEISSDNIISSPTSENEVVTLIKEHSAQARPLVARGGGHFQVYGYQLDSDVLPVSMTQLNRVIDYPSRDMTITVEAGLTFGALQKQLAEEGQRLPIDVPFPERATIGGAIAANVFGSRGYQVGTWRDYLLGFSAVDGSGRLFKAGGRVVKNVAGYDLGKLLIGSHGTLGLLTQATFKVKPIPETSRFLLVTFSDFAKVDLALTSLIQTATIPVATDLLSPAAVSMLNAELPNSLPADSPVLLIAFEGSIREVDWQLAKIQEELSAVCSPLSMSEIDEADTEALWKGLTETFQHQKQTEASPTFSPVLFQANVKPSAIVSFCERAAELGCALQCHTRFGIVRGLLPAAISIRETVSVLRQQAESSTGSLIVIADGLKRGDEPDPFAFDPLLLEYMRKIKKKLDPQQILSPGKLFA</sequence>
<dbReference type="InterPro" id="IPR016166">
    <property type="entry name" value="FAD-bd_PCMH"/>
</dbReference>
<feature type="domain" description="FAD-binding PCMH-type" evidence="5">
    <location>
        <begin position="2"/>
        <end position="182"/>
    </location>
</feature>
<comment type="cofactor">
    <cofactor evidence="1">
        <name>FAD</name>
        <dbReference type="ChEBI" id="CHEBI:57692"/>
    </cofactor>
</comment>
<accession>A0A518CNR4</accession>
<dbReference type="PANTHER" id="PTHR11748">
    <property type="entry name" value="D-LACTATE DEHYDROGENASE"/>
    <property type="match status" value="1"/>
</dbReference>
<dbReference type="GO" id="GO:0016491">
    <property type="term" value="F:oxidoreductase activity"/>
    <property type="evidence" value="ECO:0007669"/>
    <property type="project" value="UniProtKB-KW"/>
</dbReference>
<organism evidence="6 7">
    <name type="scientific">Polystyrenella longa</name>
    <dbReference type="NCBI Taxonomy" id="2528007"/>
    <lineage>
        <taxon>Bacteria</taxon>
        <taxon>Pseudomonadati</taxon>
        <taxon>Planctomycetota</taxon>
        <taxon>Planctomycetia</taxon>
        <taxon>Planctomycetales</taxon>
        <taxon>Planctomycetaceae</taxon>
        <taxon>Polystyrenella</taxon>
    </lineage>
</organism>
<gene>
    <name evidence="6" type="ORF">Pla110_25950</name>
</gene>
<dbReference type="InterPro" id="IPR006094">
    <property type="entry name" value="Oxid_FAD_bind_N"/>
</dbReference>
<dbReference type="InterPro" id="IPR016171">
    <property type="entry name" value="Vanillyl_alc_oxidase_C-sub2"/>
</dbReference>